<evidence type="ECO:0000313" key="3">
    <source>
        <dbReference type="Proteomes" id="UP000077521"/>
    </source>
</evidence>
<sequence>MGDTCFTLEKARRISEPLFTAICHFIQTGEDERDGEELWRTDEKTAALRNAARFAAKWFIPSVLGIMARAMKELATDPRIPAYGVSIITDTEEHMTMVGIRYDDASERFPTAMYCALQGSAGFSIGTPTNVILLKAYKSRFKEGKTDDEDRTHIQGLAAVSTYGLMAETEPESFRTSNLLLPSYSAVMGLKPPEERRLLDVCIDIMQGARLPPNSKNLFKLETMGRVQKAAFVERKQAGEAYGKAKLLGLMEYTHRSDNDHDENSPVRRAAKVMAAQSSARVIEGDGDVDMRDTEDGEGDDE</sequence>
<dbReference type="EMBL" id="LWDF02002367">
    <property type="protein sequence ID" value="KAE8236159.1"/>
    <property type="molecule type" value="Genomic_DNA"/>
</dbReference>
<reference evidence="2" key="1">
    <citation type="submission" date="2016-04" db="EMBL/GenBank/DDBJ databases">
        <authorList>
            <person name="Nguyen H.D."/>
            <person name="Samba Siva P."/>
            <person name="Cullis J."/>
            <person name="Levesque C.A."/>
            <person name="Hambleton S."/>
        </authorList>
    </citation>
    <scope>NUCLEOTIDE SEQUENCE</scope>
    <source>
        <strain evidence="2">DAOMC 236416</strain>
    </source>
</reference>
<organism evidence="2 3">
    <name type="scientific">Tilletia indica</name>
    <dbReference type="NCBI Taxonomy" id="43049"/>
    <lineage>
        <taxon>Eukaryota</taxon>
        <taxon>Fungi</taxon>
        <taxon>Dikarya</taxon>
        <taxon>Basidiomycota</taxon>
        <taxon>Ustilaginomycotina</taxon>
        <taxon>Exobasidiomycetes</taxon>
        <taxon>Tilletiales</taxon>
        <taxon>Tilletiaceae</taxon>
        <taxon>Tilletia</taxon>
    </lineage>
</organism>
<evidence type="ECO:0000313" key="2">
    <source>
        <dbReference type="EMBL" id="KAE8236159.1"/>
    </source>
</evidence>
<gene>
    <name evidence="2" type="ORF">A4X13_0g9244</name>
</gene>
<evidence type="ECO:0000256" key="1">
    <source>
        <dbReference type="SAM" id="MobiDB-lite"/>
    </source>
</evidence>
<proteinExistence type="predicted"/>
<dbReference type="Proteomes" id="UP000077521">
    <property type="component" value="Unassembled WGS sequence"/>
</dbReference>
<name>A0A8T8SAL2_9BASI</name>
<dbReference type="AlphaFoldDB" id="A0A8T8SAL2"/>
<comment type="caution">
    <text evidence="2">The sequence shown here is derived from an EMBL/GenBank/DDBJ whole genome shotgun (WGS) entry which is preliminary data.</text>
</comment>
<accession>A0A8T8SAL2</accession>
<reference evidence="2" key="2">
    <citation type="journal article" date="2019" name="IMA Fungus">
        <title>Genome sequencing and comparison of five Tilletia species to identify candidate genes for the detection of regulated species infecting wheat.</title>
        <authorList>
            <person name="Nguyen H.D.T."/>
            <person name="Sultana T."/>
            <person name="Kesanakurti P."/>
            <person name="Hambleton S."/>
        </authorList>
    </citation>
    <scope>NUCLEOTIDE SEQUENCE</scope>
    <source>
        <strain evidence="2">DAOMC 236416</strain>
    </source>
</reference>
<feature type="region of interest" description="Disordered" evidence="1">
    <location>
        <begin position="274"/>
        <end position="302"/>
    </location>
</feature>
<keyword evidence="3" id="KW-1185">Reference proteome</keyword>
<protein>
    <submittedName>
        <fullName evidence="2">Uncharacterized protein</fullName>
    </submittedName>
</protein>